<dbReference type="OMA" id="RKSINIM"/>
<dbReference type="GeneTree" id="ENSGT00940000153064"/>
<proteinExistence type="predicted"/>
<dbReference type="Ensembl" id="ENSMODT00000071504.1">
    <property type="protein sequence ID" value="ENSMODP00000046844.1"/>
    <property type="gene ID" value="ENSMODG00000051277.1"/>
</dbReference>
<name>A0A5F8GH96_MONDO</name>
<dbReference type="InterPro" id="IPR036691">
    <property type="entry name" value="Endo/exonu/phosph_ase_sf"/>
</dbReference>
<evidence type="ECO:0000313" key="4">
    <source>
        <dbReference type="Proteomes" id="UP000002280"/>
    </source>
</evidence>
<reference evidence="3 4" key="1">
    <citation type="journal article" date="2007" name="Nature">
        <title>Genome of the marsupial Monodelphis domestica reveals innovation in non-coding sequences.</title>
        <authorList>
            <person name="Mikkelsen T.S."/>
            <person name="Wakefield M.J."/>
            <person name="Aken B."/>
            <person name="Amemiya C.T."/>
            <person name="Chang J.L."/>
            <person name="Duke S."/>
            <person name="Garber M."/>
            <person name="Gentles A.J."/>
            <person name="Goodstadt L."/>
            <person name="Heger A."/>
            <person name="Jurka J."/>
            <person name="Kamal M."/>
            <person name="Mauceli E."/>
            <person name="Searle S.M."/>
            <person name="Sharpe T."/>
            <person name="Baker M.L."/>
            <person name="Batzer M.A."/>
            <person name="Benos P.V."/>
            <person name="Belov K."/>
            <person name="Clamp M."/>
            <person name="Cook A."/>
            <person name="Cuff J."/>
            <person name="Das R."/>
            <person name="Davidow L."/>
            <person name="Deakin J.E."/>
            <person name="Fazzari M.J."/>
            <person name="Glass J.L."/>
            <person name="Grabherr M."/>
            <person name="Greally J.M."/>
            <person name="Gu W."/>
            <person name="Hore T.A."/>
            <person name="Huttley G.A."/>
            <person name="Kleber M."/>
            <person name="Jirtle R.L."/>
            <person name="Koina E."/>
            <person name="Lee J.T."/>
            <person name="Mahony S."/>
            <person name="Marra M.A."/>
            <person name="Miller R.D."/>
            <person name="Nicholls R.D."/>
            <person name="Oda M."/>
            <person name="Papenfuss A.T."/>
            <person name="Parra Z.E."/>
            <person name="Pollock D.D."/>
            <person name="Ray D.A."/>
            <person name="Schein J.E."/>
            <person name="Speed T.P."/>
            <person name="Thompson K."/>
            <person name="VandeBerg J.L."/>
            <person name="Wade C.M."/>
            <person name="Walker J.A."/>
            <person name="Waters P.D."/>
            <person name="Webber C."/>
            <person name="Weidman J.R."/>
            <person name="Xie X."/>
            <person name="Zody M.C."/>
            <person name="Baldwin J."/>
            <person name="Abdouelleil A."/>
            <person name="Abdulkadir J."/>
            <person name="Abebe A."/>
            <person name="Abera B."/>
            <person name="Abreu J."/>
            <person name="Acer S.C."/>
            <person name="Aftuck L."/>
            <person name="Alexander A."/>
            <person name="An P."/>
            <person name="Anderson E."/>
            <person name="Anderson S."/>
            <person name="Arachi H."/>
            <person name="Azer M."/>
            <person name="Bachantsang P."/>
            <person name="Barry A."/>
            <person name="Bayul T."/>
            <person name="Berlin A."/>
            <person name="Bessette D."/>
            <person name="Bloom T."/>
            <person name="Bloom T."/>
            <person name="Boguslavskiy L."/>
            <person name="Bonnet C."/>
            <person name="Boukhgalter B."/>
            <person name="Bourzgui I."/>
            <person name="Brown A."/>
            <person name="Cahill P."/>
            <person name="Channer S."/>
            <person name="Cheshatsang Y."/>
            <person name="Chuda L."/>
            <person name="Citroen M."/>
            <person name="Collymore A."/>
            <person name="Cooke P."/>
            <person name="Costello M."/>
            <person name="D'Aco K."/>
            <person name="Daza R."/>
            <person name="De Haan G."/>
            <person name="DeGray S."/>
            <person name="DeMaso C."/>
            <person name="Dhargay N."/>
            <person name="Dooley K."/>
            <person name="Dooley E."/>
            <person name="Doricent M."/>
            <person name="Dorje P."/>
            <person name="Dorjee K."/>
            <person name="Dupes A."/>
            <person name="Elong R."/>
            <person name="Falk J."/>
            <person name="Farina A."/>
            <person name="Faro S."/>
            <person name="Ferguson D."/>
            <person name="Fisher S."/>
            <person name="Foley C.D."/>
            <person name="Franke A."/>
            <person name="Friedrich D."/>
            <person name="Gadbois L."/>
            <person name="Gearin G."/>
            <person name="Gearin C.R."/>
            <person name="Giannoukos G."/>
            <person name="Goode T."/>
            <person name="Graham J."/>
            <person name="Grandbois E."/>
            <person name="Grewal S."/>
            <person name="Gyaltsen K."/>
            <person name="Hafez N."/>
            <person name="Hagos B."/>
            <person name="Hall J."/>
            <person name="Henson C."/>
            <person name="Hollinger A."/>
            <person name="Honan T."/>
            <person name="Huard M.D."/>
            <person name="Hughes L."/>
            <person name="Hurhula B."/>
            <person name="Husby M.E."/>
            <person name="Kamat A."/>
            <person name="Kanga B."/>
            <person name="Kashin S."/>
            <person name="Khazanovich D."/>
            <person name="Kisner P."/>
            <person name="Lance K."/>
            <person name="Lara M."/>
            <person name="Lee W."/>
            <person name="Lennon N."/>
            <person name="Letendre F."/>
            <person name="LeVine R."/>
            <person name="Lipovsky A."/>
            <person name="Liu X."/>
            <person name="Liu J."/>
            <person name="Liu S."/>
            <person name="Lokyitsang T."/>
            <person name="Lokyitsang Y."/>
            <person name="Lubonja R."/>
            <person name="Lui A."/>
            <person name="MacDonald P."/>
            <person name="Magnisalis V."/>
            <person name="Maru K."/>
            <person name="Matthews C."/>
            <person name="McCusker W."/>
            <person name="McDonough S."/>
            <person name="Mehta T."/>
            <person name="Meldrim J."/>
            <person name="Meneus L."/>
            <person name="Mihai O."/>
            <person name="Mihalev A."/>
            <person name="Mihova T."/>
            <person name="Mittelman R."/>
            <person name="Mlenga V."/>
            <person name="Montmayeur A."/>
            <person name="Mulrain L."/>
            <person name="Navidi A."/>
            <person name="Naylor J."/>
            <person name="Negash T."/>
            <person name="Nguyen T."/>
            <person name="Nguyen N."/>
            <person name="Nicol R."/>
            <person name="Norbu C."/>
            <person name="Norbu N."/>
            <person name="Novod N."/>
            <person name="O'Neill B."/>
            <person name="Osman S."/>
            <person name="Markiewicz E."/>
            <person name="Oyono O.L."/>
            <person name="Patti C."/>
            <person name="Phunkhang P."/>
            <person name="Pierre F."/>
            <person name="Priest M."/>
            <person name="Raghuraman S."/>
            <person name="Rege F."/>
            <person name="Reyes R."/>
            <person name="Rise C."/>
            <person name="Rogov P."/>
            <person name="Ross K."/>
            <person name="Ryan E."/>
            <person name="Settipalli S."/>
            <person name="Shea T."/>
            <person name="Sherpa N."/>
            <person name="Shi L."/>
            <person name="Shih D."/>
            <person name="Sparrow T."/>
            <person name="Spaulding J."/>
            <person name="Stalker J."/>
            <person name="Stange-Thomann N."/>
            <person name="Stavropoulos S."/>
            <person name="Stone C."/>
            <person name="Strader C."/>
            <person name="Tesfaye S."/>
            <person name="Thomson T."/>
            <person name="Thoulutsang Y."/>
            <person name="Thoulutsang D."/>
            <person name="Topham K."/>
            <person name="Topping I."/>
            <person name="Tsamla T."/>
            <person name="Vassiliev H."/>
            <person name="Vo A."/>
            <person name="Wangchuk T."/>
            <person name="Wangdi T."/>
            <person name="Weiand M."/>
            <person name="Wilkinson J."/>
            <person name="Wilson A."/>
            <person name="Yadav S."/>
            <person name="Young G."/>
            <person name="Yu Q."/>
            <person name="Zembek L."/>
            <person name="Zhong D."/>
            <person name="Zimmer A."/>
            <person name="Zwirko Z."/>
            <person name="Jaffe D.B."/>
            <person name="Alvarez P."/>
            <person name="Brockman W."/>
            <person name="Butler J."/>
            <person name="Chin C."/>
            <person name="Gnerre S."/>
            <person name="MacCallum I."/>
            <person name="Graves J.A."/>
            <person name="Ponting C.P."/>
            <person name="Breen M."/>
            <person name="Samollow P.B."/>
            <person name="Lander E.S."/>
            <person name="Lindblad-Toh K."/>
        </authorList>
    </citation>
    <scope>NUCLEOTIDE SEQUENCE [LARGE SCALE GENOMIC DNA]</scope>
</reference>
<dbReference type="InterPro" id="IPR043502">
    <property type="entry name" value="DNA/RNA_pol_sf"/>
</dbReference>
<dbReference type="PROSITE" id="PS50878">
    <property type="entry name" value="RT_POL"/>
    <property type="match status" value="1"/>
</dbReference>
<sequence>MPGSPQMTIITLNVNGMNSPIKCRRIAEWIRIQNPTICCLQETHMRRVDTHKVRIKGWSKTFWASTDRKKAGVVIMISDKANAKIDLIKRDREGNYILLKGTLDNEEISLINMYAPNNIAPKFLMEKLGELKEEIDNKTILVGDLNQPLSNLDKSNQKINKKEVKEVNEILEKLELIDIWRKINRDKKEYTFFSAPHGTFTKIDHTLGHRNIAHKCKKAEIMNAAFSDHKAIKIMISNGTWKTNSKTNWKLNNMILQNRLAKEEIIETINNFIKEDDNGETSFQTFWDAAKAVIRGKFISLKAHINKQGRAEINQLEMQLKKLESDQIKNPQQKTKLEILKIKGEINKIESDRTIDLINKTRSWYFEKTNKIDKVLVNLIKKRKEEKQIHSIKDEKGDSTSNEEEIKAIIRNYFAQLYGNKYTNLGEMDEYIQKYKLPRLTEEEIEFLNNPISEIEIHQAIKELPKKKSPGPDGFTCEFYQTFREQLIPILYKLFDIISKEGVLPNSFYDTNMVLIPKPGRSKTEKENYRPISLMNIDAKILNRILAKRLQQVIRRIIHHDQVGFIPGMQGWFNIRKTIHIIDHINKQTSKNHMIISIDAEKAFDKIQHPFLLKTLESIGIEGSFLKIINSIYLKPTANIICNGDKLDAFPIRSGVKQGCPLSPLLFDIVLETLAVAIREDKEIEGIRIGKEETKLSLFADDMMVYLKNPRDSTKKLIEIINNFSKVAGYKINPHKSSAFLYISNTAQQQELEREIPFKITLDKIKYLGIYLPRQTQELYEHNYKTLATQLKLDLNNWKNINCSWIGRANIIKMTILPKLIYLFSAIPIELPKYFFTDLEKTITKFIWKNKRSRISREIMKKNTYDGGLAVPDLKLYYKAAVIKTIWYWLRNRKEDQWNRLGENDLSKTVYDKPKDPSFWDKNPLFDKNCWENWKTVWERLGIDQHLTPYTKINSKWVSDLNIKKETISKLGKHRIVYMSDLWEGKGFKTKQDIERITKCKINNFDYIKLKSFCTNKTNITKIRRETTNWEKIFIETSDKGLITHIYNELNQLYKKSSHSPIDKWAREMDRQFSDKEIKTINKHMKKCSTSLIIREMQIKTTLRYHLTPSRLANITAKESNECWRGCGKVGTLIHCWWSCELIQPFWRAIWNYAQRATKEYLPFDPAIALLGLYPKEVMDTKTCTKIFIAALFVVAQNWKTRGCPSIGEWLNKLWYMLVMEYYCAQRNNKVEKFHGDWNNLQEVMQSERSRTRRTLYTETNTLWYHRT</sequence>
<evidence type="ECO:0000256" key="1">
    <source>
        <dbReference type="ARBA" id="ARBA00012493"/>
    </source>
</evidence>
<dbReference type="Gene3D" id="3.60.10.10">
    <property type="entry name" value="Endonuclease/exonuclease/phosphatase"/>
    <property type="match status" value="1"/>
</dbReference>
<dbReference type="PANTHER" id="PTHR19446">
    <property type="entry name" value="REVERSE TRANSCRIPTASES"/>
    <property type="match status" value="1"/>
</dbReference>
<protein>
    <recommendedName>
        <fullName evidence="1">RNA-directed DNA polymerase</fullName>
        <ecNumber evidence="1">2.7.7.49</ecNumber>
    </recommendedName>
</protein>
<dbReference type="InterPro" id="IPR000477">
    <property type="entry name" value="RT_dom"/>
</dbReference>
<dbReference type="Pfam" id="PF00078">
    <property type="entry name" value="RVT_1"/>
    <property type="match status" value="1"/>
</dbReference>
<dbReference type="GO" id="GO:0003964">
    <property type="term" value="F:RNA-directed DNA polymerase activity"/>
    <property type="evidence" value="ECO:0007669"/>
    <property type="project" value="UniProtKB-EC"/>
</dbReference>
<dbReference type="AlphaFoldDB" id="A0A5F8GH96"/>
<reference evidence="3" key="2">
    <citation type="submission" date="2025-08" db="UniProtKB">
        <authorList>
            <consortium name="Ensembl"/>
        </authorList>
    </citation>
    <scope>IDENTIFICATION</scope>
</reference>
<dbReference type="SUPFAM" id="SSF56672">
    <property type="entry name" value="DNA/RNA polymerases"/>
    <property type="match status" value="1"/>
</dbReference>
<dbReference type="Bgee" id="ENSMODG00000051277">
    <property type="expression patterns" value="Expressed in uterine wall and 7 other cell types or tissues"/>
</dbReference>
<keyword evidence="4" id="KW-1185">Reference proteome</keyword>
<reference evidence="3" key="3">
    <citation type="submission" date="2025-09" db="UniProtKB">
        <authorList>
            <consortium name="Ensembl"/>
        </authorList>
    </citation>
    <scope>IDENTIFICATION</scope>
</reference>
<accession>A0A5F8GH96</accession>
<dbReference type="InParanoid" id="A0A5F8GH96"/>
<evidence type="ECO:0000313" key="3">
    <source>
        <dbReference type="Ensembl" id="ENSMODP00000046844.1"/>
    </source>
</evidence>
<dbReference type="Pfam" id="PF03372">
    <property type="entry name" value="Exo_endo_phos"/>
    <property type="match status" value="1"/>
</dbReference>
<feature type="domain" description="Reverse transcriptase" evidence="2">
    <location>
        <begin position="497"/>
        <end position="772"/>
    </location>
</feature>
<dbReference type="Proteomes" id="UP000002280">
    <property type="component" value="Chromosome 3"/>
</dbReference>
<dbReference type="CDD" id="cd09076">
    <property type="entry name" value="L1-EN"/>
    <property type="match status" value="1"/>
</dbReference>
<evidence type="ECO:0000259" key="2">
    <source>
        <dbReference type="PROSITE" id="PS50878"/>
    </source>
</evidence>
<dbReference type="EC" id="2.7.7.49" evidence="1"/>
<organism evidence="3 4">
    <name type="scientific">Monodelphis domestica</name>
    <name type="common">Gray short-tailed opossum</name>
    <dbReference type="NCBI Taxonomy" id="13616"/>
    <lineage>
        <taxon>Eukaryota</taxon>
        <taxon>Metazoa</taxon>
        <taxon>Chordata</taxon>
        <taxon>Craniata</taxon>
        <taxon>Vertebrata</taxon>
        <taxon>Euteleostomi</taxon>
        <taxon>Mammalia</taxon>
        <taxon>Metatheria</taxon>
        <taxon>Didelphimorphia</taxon>
        <taxon>Didelphidae</taxon>
        <taxon>Monodelphis</taxon>
    </lineage>
</organism>
<dbReference type="CDD" id="cd01650">
    <property type="entry name" value="RT_nLTR_like"/>
    <property type="match status" value="1"/>
</dbReference>
<dbReference type="SUPFAM" id="SSF56219">
    <property type="entry name" value="DNase I-like"/>
    <property type="match status" value="1"/>
</dbReference>
<dbReference type="InterPro" id="IPR005135">
    <property type="entry name" value="Endo/exonuclease/phosphatase"/>
</dbReference>